<evidence type="ECO:0000259" key="6">
    <source>
        <dbReference type="Pfam" id="PF01979"/>
    </source>
</evidence>
<dbReference type="Pfam" id="PF01979">
    <property type="entry name" value="Amidohydro_1"/>
    <property type="match status" value="1"/>
</dbReference>
<accession>A0A7H1NSR8</accession>
<dbReference type="Proteomes" id="UP000516349">
    <property type="component" value="Chromosome"/>
</dbReference>
<dbReference type="SUPFAM" id="SSF51556">
    <property type="entry name" value="Metallo-dependent hydrolases"/>
    <property type="match status" value="1"/>
</dbReference>
<keyword evidence="4" id="KW-0479">Metal-binding</keyword>
<keyword evidence="5 7" id="KW-0378">Hydrolase</keyword>
<evidence type="ECO:0000313" key="8">
    <source>
        <dbReference type="Proteomes" id="UP000516349"/>
    </source>
</evidence>
<keyword evidence="8" id="KW-1185">Reference proteome</keyword>
<protein>
    <submittedName>
        <fullName evidence="7">Allantoinase</fullName>
        <ecNumber evidence="7">3.5.2.5</ecNumber>
    </submittedName>
</protein>
<evidence type="ECO:0000256" key="3">
    <source>
        <dbReference type="ARBA" id="ARBA00010286"/>
    </source>
</evidence>
<dbReference type="SUPFAM" id="SSF51338">
    <property type="entry name" value="Composite domain of metallo-dependent hydrolases"/>
    <property type="match status" value="1"/>
</dbReference>
<comment type="similarity">
    <text evidence="3">Belongs to the metallo-dependent hydrolases superfamily. DHOase family. Class I DHOase subfamily.</text>
</comment>
<dbReference type="PANTHER" id="PTHR43668:SF4">
    <property type="entry name" value="ALLANTOINASE"/>
    <property type="match status" value="1"/>
</dbReference>
<dbReference type="InterPro" id="IPR050138">
    <property type="entry name" value="DHOase/Allantoinase_Hydrolase"/>
</dbReference>
<dbReference type="InterPro" id="IPR006680">
    <property type="entry name" value="Amidohydro-rel"/>
</dbReference>
<dbReference type="InterPro" id="IPR002195">
    <property type="entry name" value="Dihydroorotase_CS"/>
</dbReference>
<dbReference type="GO" id="GO:0006145">
    <property type="term" value="P:purine nucleobase catabolic process"/>
    <property type="evidence" value="ECO:0007669"/>
    <property type="project" value="TreeGrafter"/>
</dbReference>
<dbReference type="NCBIfam" id="NF006559">
    <property type="entry name" value="PRK09060.1"/>
    <property type="match status" value="1"/>
</dbReference>
<dbReference type="RefSeq" id="WP_203413056.1">
    <property type="nucleotide sequence ID" value="NZ_CP060244.1"/>
</dbReference>
<evidence type="ECO:0000313" key="7">
    <source>
        <dbReference type="EMBL" id="QNT78828.1"/>
    </source>
</evidence>
<organism evidence="7 8">
    <name type="scientific">Entomobacter blattae</name>
    <dbReference type="NCBI Taxonomy" id="2762277"/>
    <lineage>
        <taxon>Bacteria</taxon>
        <taxon>Pseudomonadati</taxon>
        <taxon>Pseudomonadota</taxon>
        <taxon>Alphaproteobacteria</taxon>
        <taxon>Acetobacterales</taxon>
        <taxon>Acetobacteraceae</taxon>
        <taxon>Entomobacter</taxon>
    </lineage>
</organism>
<evidence type="ECO:0000256" key="1">
    <source>
        <dbReference type="ARBA" id="ARBA00001947"/>
    </source>
</evidence>
<name>A0A7H1NSR8_9PROT</name>
<dbReference type="NCBIfam" id="TIGR00857">
    <property type="entry name" value="pyrC_multi"/>
    <property type="match status" value="1"/>
</dbReference>
<evidence type="ECO:0000256" key="5">
    <source>
        <dbReference type="ARBA" id="ARBA00022801"/>
    </source>
</evidence>
<dbReference type="PANTHER" id="PTHR43668">
    <property type="entry name" value="ALLANTOINASE"/>
    <property type="match status" value="1"/>
</dbReference>
<dbReference type="CDD" id="cd01318">
    <property type="entry name" value="DHOase_IIb"/>
    <property type="match status" value="1"/>
</dbReference>
<dbReference type="AlphaFoldDB" id="A0A7H1NSR8"/>
<reference evidence="7 8" key="1">
    <citation type="submission" date="2020-08" db="EMBL/GenBank/DDBJ databases">
        <title>Complete genome sequence of Entomobacter blattae G55GP.</title>
        <authorList>
            <person name="Poehlein A."/>
            <person name="Guzman J."/>
            <person name="Daniel R."/>
            <person name="Vilcinskas A."/>
        </authorList>
    </citation>
    <scope>NUCLEOTIDE SEQUENCE [LARGE SCALE GENOMIC DNA]</scope>
    <source>
        <strain evidence="7 8">G55GP</strain>
    </source>
</reference>
<dbReference type="Gene3D" id="3.20.20.140">
    <property type="entry name" value="Metal-dependent hydrolases"/>
    <property type="match status" value="1"/>
</dbReference>
<dbReference type="Gene3D" id="2.30.40.10">
    <property type="entry name" value="Urease, subunit C, domain 1"/>
    <property type="match status" value="1"/>
</dbReference>
<proteinExistence type="inferred from homology"/>
<evidence type="ECO:0000256" key="2">
    <source>
        <dbReference type="ARBA" id="ARBA00002368"/>
    </source>
</evidence>
<dbReference type="GO" id="GO:0046872">
    <property type="term" value="F:metal ion binding"/>
    <property type="evidence" value="ECO:0007669"/>
    <property type="project" value="UniProtKB-KW"/>
</dbReference>
<gene>
    <name evidence="7" type="primary">allB_2</name>
    <name evidence="7" type="ORF">JGUZn3_16060</name>
</gene>
<dbReference type="GO" id="GO:0004038">
    <property type="term" value="F:allantoinase activity"/>
    <property type="evidence" value="ECO:0007669"/>
    <property type="project" value="UniProtKB-EC"/>
</dbReference>
<feature type="domain" description="Amidohydrolase-related" evidence="6">
    <location>
        <begin position="52"/>
        <end position="420"/>
    </location>
</feature>
<dbReference type="EMBL" id="CP060244">
    <property type="protein sequence ID" value="QNT78828.1"/>
    <property type="molecule type" value="Genomic_DNA"/>
</dbReference>
<sequence length="439" mass="48567">MQYDLIIRNGLCLTPWGEETCSLGIKNGKIETLSASRSDSAPQEINARGLHVLPGLIDPHVHLREPGKDDVETFYTGTKAAALGGITLVFDMPNTAPPITDADVIRWKQEHASTQSWVDFAFYVGATRENSSELAHFEQLDGVCAIKVFAGSSTGSLLVEDDAGIEQVLKSGHRRVAFHAEDNNRLNERRKMFSPGMSYDNHAVWRDEECAFLATRRIMALARKTRRPVHVLHTSTEEELNFLKDYRDVATVEVLANYLTMVAPECYERLGGLAVMNPPIRGKRHFEAAWRAVQDGTVDSLGSDHAPHPLEAKKKPWLEAPSGLPGTQTLVPLMLNHVNGGRLSLARLVDLMAAGPARIYGLQSKGRIAAGYDADFTIVDMNLTRQITNQWIASPIGWTPYDGYTVRGWPKITISQGNIVMREDEMQGEPLGKLALFSP</sequence>
<dbReference type="PROSITE" id="PS00482">
    <property type="entry name" value="DIHYDROOROTASE_1"/>
    <property type="match status" value="1"/>
</dbReference>
<comment type="function">
    <text evidence="2">Catalyzes the reversible cyclization of carbamoyl aspartate to dihydroorotate.</text>
</comment>
<dbReference type="InterPro" id="IPR011059">
    <property type="entry name" value="Metal-dep_hydrolase_composite"/>
</dbReference>
<dbReference type="KEGG" id="ebla:JGUZn3_16060"/>
<dbReference type="PROSITE" id="PS00483">
    <property type="entry name" value="DIHYDROOROTASE_2"/>
    <property type="match status" value="1"/>
</dbReference>
<dbReference type="GO" id="GO:0005737">
    <property type="term" value="C:cytoplasm"/>
    <property type="evidence" value="ECO:0007669"/>
    <property type="project" value="TreeGrafter"/>
</dbReference>
<dbReference type="EC" id="3.5.2.5" evidence="7"/>
<dbReference type="InterPro" id="IPR032466">
    <property type="entry name" value="Metal_Hydrolase"/>
</dbReference>
<evidence type="ECO:0000256" key="4">
    <source>
        <dbReference type="ARBA" id="ARBA00022723"/>
    </source>
</evidence>
<comment type="cofactor">
    <cofactor evidence="1">
        <name>Zn(2+)</name>
        <dbReference type="ChEBI" id="CHEBI:29105"/>
    </cofactor>
</comment>